<keyword evidence="2" id="KW-0804">Transcription</keyword>
<dbReference type="SUPFAM" id="SSF55781">
    <property type="entry name" value="GAF domain-like"/>
    <property type="match status" value="1"/>
</dbReference>
<name>A0A7C9JW16_9ACTN</name>
<protein>
    <submittedName>
        <fullName evidence="4">GAF domain protein</fullName>
    </submittedName>
</protein>
<dbReference type="SMART" id="SM01012">
    <property type="entry name" value="ANTAR"/>
    <property type="match status" value="1"/>
</dbReference>
<dbReference type="Pfam" id="PF03861">
    <property type="entry name" value="ANTAR"/>
    <property type="match status" value="1"/>
</dbReference>
<dbReference type="GO" id="GO:0003723">
    <property type="term" value="F:RNA binding"/>
    <property type="evidence" value="ECO:0007669"/>
    <property type="project" value="InterPro"/>
</dbReference>
<dbReference type="RefSeq" id="WP_161481103.1">
    <property type="nucleotide sequence ID" value="NZ_WXEW01000005.1"/>
</dbReference>
<dbReference type="InterPro" id="IPR029016">
    <property type="entry name" value="GAF-like_dom_sf"/>
</dbReference>
<dbReference type="InterPro" id="IPR005561">
    <property type="entry name" value="ANTAR"/>
</dbReference>
<evidence type="ECO:0000313" key="4">
    <source>
        <dbReference type="EMBL" id="NAS23899.1"/>
    </source>
</evidence>
<evidence type="ECO:0000256" key="2">
    <source>
        <dbReference type="ARBA" id="ARBA00023163"/>
    </source>
</evidence>
<evidence type="ECO:0000313" key="5">
    <source>
        <dbReference type="Proteomes" id="UP000479526"/>
    </source>
</evidence>
<keyword evidence="1" id="KW-0805">Transcription regulation</keyword>
<reference evidence="4 5" key="1">
    <citation type="submission" date="2020-01" db="EMBL/GenBank/DDBJ databases">
        <title>Herbidospora sp. NEAU-GS84 nov., a novel actinomycete isolated from soil.</title>
        <authorList>
            <person name="Han L."/>
        </authorList>
    </citation>
    <scope>NUCLEOTIDE SEQUENCE [LARGE SCALE GENOMIC DNA]</scope>
    <source>
        <strain evidence="4 5">NEAU-GS84</strain>
    </source>
</reference>
<sequence length="236" mass="25117">MWGLIFAHARADGRPISIDTICHACADAFGATGVTIALTGDLAAYEPVSATSPAAQLSADLQVTFGEGPGLAALADRRTVLVPDLDAAETVTRWPVFAPAAVKAGIRSVHVFPLLLGAITIGVLEINHATSRLLLPDEIGDSLIFADAALLIQTHQLVHLGADPADPRLGQVERWAEVHQATGMVAAQIDADLTTAFVRLRAHAYVSGRSLREVAHDVVARTLRLEPWMDNRESED</sequence>
<dbReference type="Gene3D" id="3.30.450.40">
    <property type="match status" value="1"/>
</dbReference>
<comment type="caution">
    <text evidence="4">The sequence shown here is derived from an EMBL/GenBank/DDBJ whole genome shotgun (WGS) entry which is preliminary data.</text>
</comment>
<proteinExistence type="predicted"/>
<dbReference type="EMBL" id="WXEW01000005">
    <property type="protein sequence ID" value="NAS23899.1"/>
    <property type="molecule type" value="Genomic_DNA"/>
</dbReference>
<dbReference type="Proteomes" id="UP000479526">
    <property type="component" value="Unassembled WGS sequence"/>
</dbReference>
<gene>
    <name evidence="4" type="ORF">GT755_19645</name>
</gene>
<feature type="domain" description="ANTAR" evidence="3">
    <location>
        <begin position="171"/>
        <end position="219"/>
    </location>
</feature>
<evidence type="ECO:0000256" key="1">
    <source>
        <dbReference type="ARBA" id="ARBA00023015"/>
    </source>
</evidence>
<dbReference type="Gene3D" id="1.10.10.10">
    <property type="entry name" value="Winged helix-like DNA-binding domain superfamily/Winged helix DNA-binding domain"/>
    <property type="match status" value="1"/>
</dbReference>
<accession>A0A7C9JW16</accession>
<dbReference type="AlphaFoldDB" id="A0A7C9JW16"/>
<dbReference type="InterPro" id="IPR036388">
    <property type="entry name" value="WH-like_DNA-bd_sf"/>
</dbReference>
<organism evidence="4 5">
    <name type="scientific">Herbidospora solisilvae</name>
    <dbReference type="NCBI Taxonomy" id="2696284"/>
    <lineage>
        <taxon>Bacteria</taxon>
        <taxon>Bacillati</taxon>
        <taxon>Actinomycetota</taxon>
        <taxon>Actinomycetes</taxon>
        <taxon>Streptosporangiales</taxon>
        <taxon>Streptosporangiaceae</taxon>
        <taxon>Herbidospora</taxon>
    </lineage>
</organism>
<evidence type="ECO:0000259" key="3">
    <source>
        <dbReference type="SMART" id="SM01012"/>
    </source>
</evidence>
<keyword evidence="5" id="KW-1185">Reference proteome</keyword>